<evidence type="ECO:0000313" key="2">
    <source>
        <dbReference type="EMBL" id="MBX18002.1"/>
    </source>
</evidence>
<dbReference type="EMBL" id="GGEC01037518">
    <property type="protein sequence ID" value="MBX18002.1"/>
    <property type="molecule type" value="Transcribed_RNA"/>
</dbReference>
<feature type="region of interest" description="Disordered" evidence="1">
    <location>
        <begin position="1"/>
        <end position="36"/>
    </location>
</feature>
<feature type="compositionally biased region" description="Polar residues" evidence="1">
    <location>
        <begin position="1"/>
        <end position="10"/>
    </location>
</feature>
<dbReference type="AlphaFoldDB" id="A0A2P2LJ50"/>
<organism evidence="2">
    <name type="scientific">Rhizophora mucronata</name>
    <name type="common">Asiatic mangrove</name>
    <dbReference type="NCBI Taxonomy" id="61149"/>
    <lineage>
        <taxon>Eukaryota</taxon>
        <taxon>Viridiplantae</taxon>
        <taxon>Streptophyta</taxon>
        <taxon>Embryophyta</taxon>
        <taxon>Tracheophyta</taxon>
        <taxon>Spermatophyta</taxon>
        <taxon>Magnoliopsida</taxon>
        <taxon>eudicotyledons</taxon>
        <taxon>Gunneridae</taxon>
        <taxon>Pentapetalae</taxon>
        <taxon>rosids</taxon>
        <taxon>fabids</taxon>
        <taxon>Malpighiales</taxon>
        <taxon>Rhizophoraceae</taxon>
        <taxon>Rhizophora</taxon>
    </lineage>
</organism>
<proteinExistence type="predicted"/>
<protein>
    <submittedName>
        <fullName evidence="2">Phosphoinositide phosphatase SAC8-like</fullName>
    </submittedName>
</protein>
<name>A0A2P2LJ50_RHIMU</name>
<sequence length="107" mass="13082">MNRMQKPQLTTHHEFKSTYCQKNTKEKTKRKKKTPAYYVTSRPIHKEMHIDMQIRAQAHPSIRPQDACPLTKRVIIKDYLQAILWFQPPRRLWRFWTDFQNCRLLSQ</sequence>
<evidence type="ECO:0000256" key="1">
    <source>
        <dbReference type="SAM" id="MobiDB-lite"/>
    </source>
</evidence>
<accession>A0A2P2LJ50</accession>
<reference evidence="2" key="1">
    <citation type="submission" date="2018-02" db="EMBL/GenBank/DDBJ databases">
        <title>Rhizophora mucronata_Transcriptome.</title>
        <authorList>
            <person name="Meera S.P."/>
            <person name="Sreeshan A."/>
            <person name="Augustine A."/>
        </authorList>
    </citation>
    <scope>NUCLEOTIDE SEQUENCE</scope>
    <source>
        <tissue evidence="2">Leaf</tissue>
    </source>
</reference>